<protein>
    <recommendedName>
        <fullName evidence="2">Rhamnogalacturonase A/B/Epimerase-like pectate lyase domain-containing protein</fullName>
    </recommendedName>
</protein>
<dbReference type="EMBL" id="CP051680">
    <property type="protein sequence ID" value="QJD86169.1"/>
    <property type="molecule type" value="Genomic_DNA"/>
</dbReference>
<dbReference type="InterPro" id="IPR024535">
    <property type="entry name" value="RHGA/B-epi-like_pectate_lyase"/>
</dbReference>
<accession>A0A7Z2VN79</accession>
<evidence type="ECO:0000313" key="4">
    <source>
        <dbReference type="Proteomes" id="UP000502248"/>
    </source>
</evidence>
<dbReference type="AlphaFoldDB" id="A0A7Z2VN79"/>
<dbReference type="RefSeq" id="WP_169282421.1">
    <property type="nucleotide sequence ID" value="NZ_CP051680.1"/>
</dbReference>
<dbReference type="InterPro" id="IPR008979">
    <property type="entry name" value="Galactose-bd-like_sf"/>
</dbReference>
<feature type="signal peptide" evidence="1">
    <location>
        <begin position="1"/>
        <end position="27"/>
    </location>
</feature>
<dbReference type="SUPFAM" id="SSF49785">
    <property type="entry name" value="Galactose-binding domain-like"/>
    <property type="match status" value="1"/>
</dbReference>
<dbReference type="InterPro" id="IPR011050">
    <property type="entry name" value="Pectin_lyase_fold/virulence"/>
</dbReference>
<reference evidence="3 4" key="1">
    <citation type="submission" date="2020-04" db="EMBL/GenBank/DDBJ databases">
        <title>Genome sequencing of novel species.</title>
        <authorList>
            <person name="Heo J."/>
            <person name="Kim S.-J."/>
            <person name="Kim J.-S."/>
            <person name="Hong S.-B."/>
            <person name="Kwon S.-W."/>
        </authorList>
    </citation>
    <scope>NUCLEOTIDE SEQUENCE [LARGE SCALE GENOMIC DNA]</scope>
    <source>
        <strain evidence="3 4">MFER-1</strain>
    </source>
</reference>
<dbReference type="KEGG" id="cheb:HH215_25315"/>
<organism evidence="3 4">
    <name type="scientific">Cohnella herbarum</name>
    <dbReference type="NCBI Taxonomy" id="2728023"/>
    <lineage>
        <taxon>Bacteria</taxon>
        <taxon>Bacillati</taxon>
        <taxon>Bacillota</taxon>
        <taxon>Bacilli</taxon>
        <taxon>Bacillales</taxon>
        <taxon>Paenibacillaceae</taxon>
        <taxon>Cohnella</taxon>
    </lineage>
</organism>
<keyword evidence="1" id="KW-0732">Signal</keyword>
<proteinExistence type="predicted"/>
<dbReference type="InterPro" id="IPR012334">
    <property type="entry name" value="Pectin_lyas_fold"/>
</dbReference>
<sequence>MKKFAVWFTVLAMLLSAIEMRSASASAAVTVLSEGFESGTGSAFKLGAPYGSLTSSAGEKLAGAYSVKGSSASGQQWAEFLKLDAGKLALTPSKVYTISFKYRVVNPEPAGEFFYLYGKIDGTGETVGFNYNSAGQVVWRTEQLAADHVRLSGQGDERLAQMSFTANGSGNYAWVFGIHNGGTLLIDDIAVKEGGLEAPPAQPADTAATEGFERGQTVGTVWKTLNAGAVSNDADKRINGQYTVKATAGAAEEWREFLTSDPAKLKLAAGTEYTVTFKYKVFLAEPADGFFYLYAKSPSTGGMSGFNFSSGQDVLWRSADVPESGVQIVDRDGYKMARLTFKTGAAADYALTWGIRKGGGIAIDDVSVAKGSVPIHSSEQYRVGYANVADYGAIPDDDMDDTAAFKQAIAAGKSIFVPAGTYHVNETLQFQNQNLIGSGMFVSTIVARIADPKAPILKAGRSSVVADLNLGFDNGLVTNQEAEGDRVGIYTGAQWSLQRGSSVRNVRIQNVGTALYSPEGLGAESFSVTYDTLEIENFSYRGIDFRARNRTGNVFNNIYMNSNRPNIDVAFALTGEESETVINQLNVEHMKVNTAVLLDGVYALSASTVHIEGVTLRNADSGYVTVNNSSGSIGSLTVYYAPIEKNGVSIVRIGNNRYATGMTSFQPDTVGYLRIGTLHAKGLNENDPTSETHGAKVGGLTRADASGFVFFDRPANALGDYSVQLDNYVWYSYQNDRNVYEQFPVDPNGKISFMKLGALPLSGPTAKRPVNRMIANVTTYYDTDLKKLLIWNGTAWISIA</sequence>
<dbReference type="SUPFAM" id="SSF51126">
    <property type="entry name" value="Pectin lyase-like"/>
    <property type="match status" value="1"/>
</dbReference>
<evidence type="ECO:0000313" key="3">
    <source>
        <dbReference type="EMBL" id="QJD86169.1"/>
    </source>
</evidence>
<dbReference type="Gene3D" id="2.60.120.260">
    <property type="entry name" value="Galactose-binding domain-like"/>
    <property type="match status" value="2"/>
</dbReference>
<evidence type="ECO:0000259" key="2">
    <source>
        <dbReference type="Pfam" id="PF12708"/>
    </source>
</evidence>
<evidence type="ECO:0000256" key="1">
    <source>
        <dbReference type="SAM" id="SignalP"/>
    </source>
</evidence>
<gene>
    <name evidence="3" type="ORF">HH215_25315</name>
</gene>
<name>A0A7Z2VN79_9BACL</name>
<keyword evidence="4" id="KW-1185">Reference proteome</keyword>
<feature type="chain" id="PRO_5039502143" description="Rhamnogalacturonase A/B/Epimerase-like pectate lyase domain-containing protein" evidence="1">
    <location>
        <begin position="28"/>
        <end position="800"/>
    </location>
</feature>
<feature type="domain" description="Rhamnogalacturonase A/B/Epimerase-like pectate lyase" evidence="2">
    <location>
        <begin position="386"/>
        <end position="588"/>
    </location>
</feature>
<dbReference type="Gene3D" id="2.160.20.10">
    <property type="entry name" value="Single-stranded right-handed beta-helix, Pectin lyase-like"/>
    <property type="match status" value="1"/>
</dbReference>
<dbReference type="Proteomes" id="UP000502248">
    <property type="component" value="Chromosome"/>
</dbReference>
<dbReference type="Pfam" id="PF12708">
    <property type="entry name" value="Pect-lyase_RHGA_epim"/>
    <property type="match status" value="1"/>
</dbReference>